<dbReference type="InterPro" id="IPR050471">
    <property type="entry name" value="AB_hydrolase"/>
</dbReference>
<dbReference type="InterPro" id="IPR029058">
    <property type="entry name" value="AB_hydrolase_fold"/>
</dbReference>
<dbReference type="SUPFAM" id="SSF53474">
    <property type="entry name" value="alpha/beta-Hydrolases"/>
    <property type="match status" value="1"/>
</dbReference>
<gene>
    <name evidence="3" type="ORF">GCM10009776_21150</name>
</gene>
<sequence>MTDPQIFEPEGRAIPYAVEGHGPAVVLIPAHGLNISYLGALAHSVAMADFRVIRIGSRRPSGDRASMDHLAQDVIDVMDHLEIDHAWVGGHAFGGSVARTVAIDHHDRVNGVLLLGVEGTDQATVAEVPSEVRDAEVEHFQRAAWEVPGALAEGLPVLVIQGTEDDVTPTANGVALRDSAPDRVSVVSVDGGGHLFPTTHMGATSWAIEDYLDWD</sequence>
<dbReference type="RefSeq" id="WP_344094316.1">
    <property type="nucleotide sequence ID" value="NZ_BAAAOG010000003.1"/>
</dbReference>
<protein>
    <recommendedName>
        <fullName evidence="5">Alpha/beta hydrolase</fullName>
    </recommendedName>
</protein>
<accession>A0ABP5C6G1</accession>
<feature type="domain" description="Peptidase S33 tripeptidyl aminopeptidase-like C-terminal" evidence="2">
    <location>
        <begin position="148"/>
        <end position="212"/>
    </location>
</feature>
<name>A0ABP5C6G1_9MICO</name>
<dbReference type="InterPro" id="IPR000073">
    <property type="entry name" value="AB_hydrolase_1"/>
</dbReference>
<organism evidence="3 4">
    <name type="scientific">Microbacterium deminutum</name>
    <dbReference type="NCBI Taxonomy" id="344164"/>
    <lineage>
        <taxon>Bacteria</taxon>
        <taxon>Bacillati</taxon>
        <taxon>Actinomycetota</taxon>
        <taxon>Actinomycetes</taxon>
        <taxon>Micrococcales</taxon>
        <taxon>Microbacteriaceae</taxon>
        <taxon>Microbacterium</taxon>
    </lineage>
</organism>
<dbReference type="Pfam" id="PF08386">
    <property type="entry name" value="Abhydrolase_4"/>
    <property type="match status" value="1"/>
</dbReference>
<dbReference type="PANTHER" id="PTHR43433">
    <property type="entry name" value="HYDROLASE, ALPHA/BETA FOLD FAMILY PROTEIN"/>
    <property type="match status" value="1"/>
</dbReference>
<evidence type="ECO:0000313" key="4">
    <source>
        <dbReference type="Proteomes" id="UP001499933"/>
    </source>
</evidence>
<evidence type="ECO:0008006" key="5">
    <source>
        <dbReference type="Google" id="ProtNLM"/>
    </source>
</evidence>
<dbReference type="InterPro" id="IPR013595">
    <property type="entry name" value="Pept_S33_TAP-like_C"/>
</dbReference>
<feature type="domain" description="AB hydrolase-1" evidence="1">
    <location>
        <begin position="44"/>
        <end position="136"/>
    </location>
</feature>
<dbReference type="Proteomes" id="UP001499933">
    <property type="component" value="Unassembled WGS sequence"/>
</dbReference>
<dbReference type="EMBL" id="BAAAOG010000003">
    <property type="protein sequence ID" value="GAA1958559.1"/>
    <property type="molecule type" value="Genomic_DNA"/>
</dbReference>
<dbReference type="Gene3D" id="3.40.50.1820">
    <property type="entry name" value="alpha/beta hydrolase"/>
    <property type="match status" value="1"/>
</dbReference>
<keyword evidence="4" id="KW-1185">Reference proteome</keyword>
<reference evidence="4" key="1">
    <citation type="journal article" date="2019" name="Int. J. Syst. Evol. Microbiol.">
        <title>The Global Catalogue of Microorganisms (GCM) 10K type strain sequencing project: providing services to taxonomists for standard genome sequencing and annotation.</title>
        <authorList>
            <consortium name="The Broad Institute Genomics Platform"/>
            <consortium name="The Broad Institute Genome Sequencing Center for Infectious Disease"/>
            <person name="Wu L."/>
            <person name="Ma J."/>
        </authorList>
    </citation>
    <scope>NUCLEOTIDE SEQUENCE [LARGE SCALE GENOMIC DNA]</scope>
    <source>
        <strain evidence="4">JCM 14901</strain>
    </source>
</reference>
<dbReference type="Pfam" id="PF00561">
    <property type="entry name" value="Abhydrolase_1"/>
    <property type="match status" value="1"/>
</dbReference>
<evidence type="ECO:0000259" key="1">
    <source>
        <dbReference type="Pfam" id="PF00561"/>
    </source>
</evidence>
<evidence type="ECO:0000259" key="2">
    <source>
        <dbReference type="Pfam" id="PF08386"/>
    </source>
</evidence>
<comment type="caution">
    <text evidence="3">The sequence shown here is derived from an EMBL/GenBank/DDBJ whole genome shotgun (WGS) entry which is preliminary data.</text>
</comment>
<proteinExistence type="predicted"/>
<evidence type="ECO:0000313" key="3">
    <source>
        <dbReference type="EMBL" id="GAA1958559.1"/>
    </source>
</evidence>
<dbReference type="PANTHER" id="PTHR43433:SF5">
    <property type="entry name" value="AB HYDROLASE-1 DOMAIN-CONTAINING PROTEIN"/>
    <property type="match status" value="1"/>
</dbReference>